<gene>
    <name evidence="2" type="ORF">ACFOJE_01600</name>
</gene>
<name>A0ABV7ANP6_9GAMM</name>
<proteinExistence type="predicted"/>
<dbReference type="Proteomes" id="UP001595457">
    <property type="component" value="Unassembled WGS sequence"/>
</dbReference>
<sequence>MIEAIEVVMTHWGEQVQKAGSAGALSSPMGTILQYGGCAPRGGVPGARLLLAGAGPDYVASEVEAALGAVERSQGGIALVALAAKRYVNYHGLTLDEQVYDLDLGRGEAGRRAYFRQLHKLHTLVQAELLDRQAKQGGRRREARRDGERMRKAAHSQALAAHSARGAELFKGDC</sequence>
<comment type="caution">
    <text evidence="2">The sequence shown here is derived from an EMBL/GenBank/DDBJ whole genome shotgun (WGS) entry which is preliminary data.</text>
</comment>
<feature type="region of interest" description="Disordered" evidence="1">
    <location>
        <begin position="132"/>
        <end position="151"/>
    </location>
</feature>
<reference evidence="3" key="1">
    <citation type="journal article" date="2019" name="Int. J. Syst. Evol. Microbiol.">
        <title>The Global Catalogue of Microorganisms (GCM) 10K type strain sequencing project: providing services to taxonomists for standard genome sequencing and annotation.</title>
        <authorList>
            <consortium name="The Broad Institute Genomics Platform"/>
            <consortium name="The Broad Institute Genome Sequencing Center for Infectious Disease"/>
            <person name="Wu L."/>
            <person name="Ma J."/>
        </authorList>
    </citation>
    <scope>NUCLEOTIDE SEQUENCE [LARGE SCALE GENOMIC DNA]</scope>
    <source>
        <strain evidence="3">KCTC 62195</strain>
    </source>
</reference>
<accession>A0ABV7ANP6</accession>
<dbReference type="RefSeq" id="WP_377812476.1">
    <property type="nucleotide sequence ID" value="NZ_JBHRSJ010000001.1"/>
</dbReference>
<evidence type="ECO:0000313" key="3">
    <source>
        <dbReference type="Proteomes" id="UP001595457"/>
    </source>
</evidence>
<evidence type="ECO:0000256" key="1">
    <source>
        <dbReference type="SAM" id="MobiDB-lite"/>
    </source>
</evidence>
<evidence type="ECO:0000313" key="2">
    <source>
        <dbReference type="EMBL" id="MFC2970910.1"/>
    </source>
</evidence>
<keyword evidence="3" id="KW-1185">Reference proteome</keyword>
<dbReference type="EMBL" id="JBHRSJ010000001">
    <property type="protein sequence ID" value="MFC2970910.1"/>
    <property type="molecule type" value="Genomic_DNA"/>
</dbReference>
<protein>
    <submittedName>
        <fullName evidence="2">Uncharacterized protein</fullName>
    </submittedName>
</protein>
<organism evidence="2 3">
    <name type="scientific">Azotobacter bryophylli</name>
    <dbReference type="NCBI Taxonomy" id="1986537"/>
    <lineage>
        <taxon>Bacteria</taxon>
        <taxon>Pseudomonadati</taxon>
        <taxon>Pseudomonadota</taxon>
        <taxon>Gammaproteobacteria</taxon>
        <taxon>Pseudomonadales</taxon>
        <taxon>Pseudomonadaceae</taxon>
        <taxon>Azotobacter</taxon>
    </lineage>
</organism>